<dbReference type="EMBL" id="MFJM01000033">
    <property type="protein sequence ID" value="OGG17539.1"/>
    <property type="molecule type" value="Genomic_DNA"/>
</dbReference>
<gene>
    <name evidence="2" type="ORF">A3D78_02790</name>
</gene>
<proteinExistence type="predicted"/>
<sequence length="115" mass="13595">MLTKNDLKEISKLFQKLFPINIKPVTDEIKAVNSHNARIETKLNSMEEKFEKNLEKWKSEVCDRIDPILKKITTAEEENVVLRSRDEGRQEKRGALEKRIKKLELIHPDNRHIHP</sequence>
<protein>
    <submittedName>
        <fullName evidence="2">Uncharacterized protein</fullName>
    </submittedName>
</protein>
<comment type="caution">
    <text evidence="2">The sequence shown here is derived from an EMBL/GenBank/DDBJ whole genome shotgun (WGS) entry which is preliminary data.</text>
</comment>
<evidence type="ECO:0000313" key="2">
    <source>
        <dbReference type="EMBL" id="OGG17539.1"/>
    </source>
</evidence>
<evidence type="ECO:0000313" key="3">
    <source>
        <dbReference type="Proteomes" id="UP000176253"/>
    </source>
</evidence>
<keyword evidence="1" id="KW-0175">Coiled coil</keyword>
<name>A0A1F5ZYK4_9BACT</name>
<dbReference type="Proteomes" id="UP000176253">
    <property type="component" value="Unassembled WGS sequence"/>
</dbReference>
<dbReference type="AlphaFoldDB" id="A0A1F5ZYK4"/>
<organism evidence="2 3">
    <name type="scientific">Candidatus Gottesmanbacteria bacterium RIFCSPHIGHO2_02_FULL_39_14</name>
    <dbReference type="NCBI Taxonomy" id="1798383"/>
    <lineage>
        <taxon>Bacteria</taxon>
        <taxon>Candidatus Gottesmaniibacteriota</taxon>
    </lineage>
</organism>
<accession>A0A1F5ZYK4</accession>
<feature type="coiled-coil region" evidence="1">
    <location>
        <begin position="29"/>
        <end position="56"/>
    </location>
</feature>
<reference evidence="2 3" key="1">
    <citation type="journal article" date="2016" name="Nat. Commun.">
        <title>Thousands of microbial genomes shed light on interconnected biogeochemical processes in an aquifer system.</title>
        <authorList>
            <person name="Anantharaman K."/>
            <person name="Brown C.T."/>
            <person name="Hug L.A."/>
            <person name="Sharon I."/>
            <person name="Castelle C.J."/>
            <person name="Probst A.J."/>
            <person name="Thomas B.C."/>
            <person name="Singh A."/>
            <person name="Wilkins M.J."/>
            <person name="Karaoz U."/>
            <person name="Brodie E.L."/>
            <person name="Williams K.H."/>
            <person name="Hubbard S.S."/>
            <person name="Banfield J.F."/>
        </authorList>
    </citation>
    <scope>NUCLEOTIDE SEQUENCE [LARGE SCALE GENOMIC DNA]</scope>
</reference>
<dbReference type="STRING" id="1798383.A3D78_02790"/>
<evidence type="ECO:0000256" key="1">
    <source>
        <dbReference type="SAM" id="Coils"/>
    </source>
</evidence>